<keyword evidence="2" id="KW-1185">Reference proteome</keyword>
<comment type="caution">
    <text evidence="1">The sequence shown here is derived from an EMBL/GenBank/DDBJ whole genome shotgun (WGS) entry which is preliminary data.</text>
</comment>
<evidence type="ECO:0000313" key="2">
    <source>
        <dbReference type="Proteomes" id="UP000789901"/>
    </source>
</evidence>
<protein>
    <submittedName>
        <fullName evidence="1">41212_t:CDS:1</fullName>
    </submittedName>
</protein>
<organism evidence="1 2">
    <name type="scientific">Gigaspora margarita</name>
    <dbReference type="NCBI Taxonomy" id="4874"/>
    <lineage>
        <taxon>Eukaryota</taxon>
        <taxon>Fungi</taxon>
        <taxon>Fungi incertae sedis</taxon>
        <taxon>Mucoromycota</taxon>
        <taxon>Glomeromycotina</taxon>
        <taxon>Glomeromycetes</taxon>
        <taxon>Diversisporales</taxon>
        <taxon>Gigasporaceae</taxon>
        <taxon>Gigaspora</taxon>
    </lineage>
</organism>
<dbReference type="Proteomes" id="UP000789901">
    <property type="component" value="Unassembled WGS sequence"/>
</dbReference>
<evidence type="ECO:0000313" key="1">
    <source>
        <dbReference type="EMBL" id="CAG8692217.1"/>
    </source>
</evidence>
<name>A0ABN7UWN3_GIGMA</name>
<accession>A0ABN7UWN3</accession>
<proteinExistence type="predicted"/>
<sequence length="46" mass="5425">MSILPSVQKTRRVKVVNKNLHLSHMTSEELRKLCKDLKGWQNHMLP</sequence>
<reference evidence="1 2" key="1">
    <citation type="submission" date="2021-06" db="EMBL/GenBank/DDBJ databases">
        <authorList>
            <person name="Kallberg Y."/>
            <person name="Tangrot J."/>
            <person name="Rosling A."/>
        </authorList>
    </citation>
    <scope>NUCLEOTIDE SEQUENCE [LARGE SCALE GENOMIC DNA]</scope>
    <source>
        <strain evidence="1 2">120-4 pot B 10/14</strain>
    </source>
</reference>
<dbReference type="EMBL" id="CAJVQB010006828">
    <property type="protein sequence ID" value="CAG8692217.1"/>
    <property type="molecule type" value="Genomic_DNA"/>
</dbReference>
<feature type="non-terminal residue" evidence="1">
    <location>
        <position position="46"/>
    </location>
</feature>
<gene>
    <name evidence="1" type="ORF">GMARGA_LOCUS11587</name>
</gene>